<dbReference type="EMBL" id="KN835670">
    <property type="protein sequence ID" value="KIK35047.1"/>
    <property type="molecule type" value="Genomic_DNA"/>
</dbReference>
<gene>
    <name evidence="1" type="ORF">CY34DRAFT_17288</name>
</gene>
<dbReference type="HOGENOM" id="CLU_1548630_0_0_1"/>
<proteinExistence type="predicted"/>
<reference evidence="2" key="2">
    <citation type="submission" date="2015-01" db="EMBL/GenBank/DDBJ databases">
        <title>Evolutionary Origins and Diversification of the Mycorrhizal Mutualists.</title>
        <authorList>
            <consortium name="DOE Joint Genome Institute"/>
            <consortium name="Mycorrhizal Genomics Consortium"/>
            <person name="Kohler A."/>
            <person name="Kuo A."/>
            <person name="Nagy L.G."/>
            <person name="Floudas D."/>
            <person name="Copeland A."/>
            <person name="Barry K.W."/>
            <person name="Cichocki N."/>
            <person name="Veneault-Fourrey C."/>
            <person name="LaButti K."/>
            <person name="Lindquist E.A."/>
            <person name="Lipzen A."/>
            <person name="Lundell T."/>
            <person name="Morin E."/>
            <person name="Murat C."/>
            <person name="Riley R."/>
            <person name="Ohm R."/>
            <person name="Sun H."/>
            <person name="Tunlid A."/>
            <person name="Henrissat B."/>
            <person name="Grigoriev I.V."/>
            <person name="Hibbett D.S."/>
            <person name="Martin F."/>
        </authorList>
    </citation>
    <scope>NUCLEOTIDE SEQUENCE [LARGE SCALE GENOMIC DNA]</scope>
    <source>
        <strain evidence="2">UH-Slu-Lm8-n1</strain>
    </source>
</reference>
<dbReference type="Proteomes" id="UP000054485">
    <property type="component" value="Unassembled WGS sequence"/>
</dbReference>
<sequence>MGRRRKLSPERREARRQTKNVFIRHVGHERNKARRRWRQRQGAQDATLNAFETLEEILSRTYTGGSRHHNGCLARVGAVLQDVDARGWSIVRPEFLEQVSEATALLNDAEALSTSVAILDGPCTAYLKTECSRLLHTARLWLAAEEQILSLMDQEPGALEHALFNDGLVWQHV</sequence>
<organism evidence="1 2">
    <name type="scientific">Suillus luteus UH-Slu-Lm8-n1</name>
    <dbReference type="NCBI Taxonomy" id="930992"/>
    <lineage>
        <taxon>Eukaryota</taxon>
        <taxon>Fungi</taxon>
        <taxon>Dikarya</taxon>
        <taxon>Basidiomycota</taxon>
        <taxon>Agaricomycotina</taxon>
        <taxon>Agaricomycetes</taxon>
        <taxon>Agaricomycetidae</taxon>
        <taxon>Boletales</taxon>
        <taxon>Suillineae</taxon>
        <taxon>Suillaceae</taxon>
        <taxon>Suillus</taxon>
    </lineage>
</organism>
<accession>A0A0D0ALB9</accession>
<evidence type="ECO:0000313" key="2">
    <source>
        <dbReference type="Proteomes" id="UP000054485"/>
    </source>
</evidence>
<reference evidence="1 2" key="1">
    <citation type="submission" date="2014-04" db="EMBL/GenBank/DDBJ databases">
        <authorList>
            <consortium name="DOE Joint Genome Institute"/>
            <person name="Kuo A."/>
            <person name="Ruytinx J."/>
            <person name="Rineau F."/>
            <person name="Colpaert J."/>
            <person name="Kohler A."/>
            <person name="Nagy L.G."/>
            <person name="Floudas D."/>
            <person name="Copeland A."/>
            <person name="Barry K.W."/>
            <person name="Cichocki N."/>
            <person name="Veneault-Fourrey C."/>
            <person name="LaButti K."/>
            <person name="Lindquist E.A."/>
            <person name="Lipzen A."/>
            <person name="Lundell T."/>
            <person name="Morin E."/>
            <person name="Murat C."/>
            <person name="Sun H."/>
            <person name="Tunlid A."/>
            <person name="Henrissat B."/>
            <person name="Grigoriev I.V."/>
            <person name="Hibbett D.S."/>
            <person name="Martin F."/>
            <person name="Nordberg H.P."/>
            <person name="Cantor M.N."/>
            <person name="Hua S.X."/>
        </authorList>
    </citation>
    <scope>NUCLEOTIDE SEQUENCE [LARGE SCALE GENOMIC DNA]</scope>
    <source>
        <strain evidence="1 2">UH-Slu-Lm8-n1</strain>
    </source>
</reference>
<dbReference type="InParanoid" id="A0A0D0ALB9"/>
<name>A0A0D0ALB9_9AGAM</name>
<dbReference type="AlphaFoldDB" id="A0A0D0ALB9"/>
<keyword evidence="2" id="KW-1185">Reference proteome</keyword>
<evidence type="ECO:0000313" key="1">
    <source>
        <dbReference type="EMBL" id="KIK35047.1"/>
    </source>
</evidence>
<protein>
    <submittedName>
        <fullName evidence="1">Uncharacterized protein</fullName>
    </submittedName>
</protein>
<dbReference type="OrthoDB" id="2690122at2759"/>